<dbReference type="EMBL" id="VSSQ01134580">
    <property type="protein sequence ID" value="MPN59952.1"/>
    <property type="molecule type" value="Genomic_DNA"/>
</dbReference>
<name>A0A645JA15_9ZZZZ</name>
<accession>A0A645JA15</accession>
<protein>
    <submittedName>
        <fullName evidence="1">Uncharacterized protein</fullName>
    </submittedName>
</protein>
<evidence type="ECO:0000313" key="1">
    <source>
        <dbReference type="EMBL" id="MPN59952.1"/>
    </source>
</evidence>
<sequence length="77" mass="8513">MTWSRHLPCPQPLLEIVDLGNTVGVGPYRVFLLQNGVLDPDIGIWNGQDEDVVHVKAHLALLGGGHQCIQVYLEISR</sequence>
<dbReference type="AlphaFoldDB" id="A0A645JA15"/>
<reference evidence="1" key="1">
    <citation type="submission" date="2019-08" db="EMBL/GenBank/DDBJ databases">
        <authorList>
            <person name="Kucharzyk K."/>
            <person name="Murdoch R.W."/>
            <person name="Higgins S."/>
            <person name="Loffler F."/>
        </authorList>
    </citation>
    <scope>NUCLEOTIDE SEQUENCE</scope>
</reference>
<gene>
    <name evidence="1" type="ORF">SDC9_207675</name>
</gene>
<comment type="caution">
    <text evidence="1">The sequence shown here is derived from an EMBL/GenBank/DDBJ whole genome shotgun (WGS) entry which is preliminary data.</text>
</comment>
<proteinExistence type="predicted"/>
<organism evidence="1">
    <name type="scientific">bioreactor metagenome</name>
    <dbReference type="NCBI Taxonomy" id="1076179"/>
    <lineage>
        <taxon>unclassified sequences</taxon>
        <taxon>metagenomes</taxon>
        <taxon>ecological metagenomes</taxon>
    </lineage>
</organism>